<evidence type="ECO:0000256" key="1">
    <source>
        <dbReference type="SAM" id="MobiDB-lite"/>
    </source>
</evidence>
<dbReference type="RefSeq" id="WP_290273114.1">
    <property type="nucleotide sequence ID" value="NZ_JAUFQP010000013.1"/>
</dbReference>
<gene>
    <name evidence="3" type="ORF">ACFFU1_08200</name>
</gene>
<feature type="compositionally biased region" description="Basic and acidic residues" evidence="1">
    <location>
        <begin position="1"/>
        <end position="12"/>
    </location>
</feature>
<keyword evidence="4" id="KW-1185">Reference proteome</keyword>
<name>A0ABV5GZ86_9FLAO</name>
<dbReference type="Proteomes" id="UP001589590">
    <property type="component" value="Unassembled WGS sequence"/>
</dbReference>
<dbReference type="InterPro" id="IPR025295">
    <property type="entry name" value="eCIS_core_dom"/>
</dbReference>
<evidence type="ECO:0000259" key="2">
    <source>
        <dbReference type="Pfam" id="PF13699"/>
    </source>
</evidence>
<dbReference type="EMBL" id="JBHMFA010000005">
    <property type="protein sequence ID" value="MFB9104878.1"/>
    <property type="molecule type" value="Genomic_DNA"/>
</dbReference>
<accession>A0ABV5GZ86</accession>
<feature type="region of interest" description="Disordered" evidence="1">
    <location>
        <begin position="1"/>
        <end position="36"/>
    </location>
</feature>
<feature type="compositionally biased region" description="Polar residues" evidence="1">
    <location>
        <begin position="13"/>
        <end position="30"/>
    </location>
</feature>
<dbReference type="Pfam" id="PF13699">
    <property type="entry name" value="eCIS_core"/>
    <property type="match status" value="1"/>
</dbReference>
<comment type="caution">
    <text evidence="3">The sequence shown here is derived from an EMBL/GenBank/DDBJ whole genome shotgun (WGS) entry which is preliminary data.</text>
</comment>
<protein>
    <submittedName>
        <fullName evidence="3">DUF4157 domain-containing protein</fullName>
    </submittedName>
</protein>
<proteinExistence type="predicted"/>
<organism evidence="3 4">
    <name type="scientific">Algibacter miyuki</name>
    <dbReference type="NCBI Taxonomy" id="1306933"/>
    <lineage>
        <taxon>Bacteria</taxon>
        <taxon>Pseudomonadati</taxon>
        <taxon>Bacteroidota</taxon>
        <taxon>Flavobacteriia</taxon>
        <taxon>Flavobacteriales</taxon>
        <taxon>Flavobacteriaceae</taxon>
        <taxon>Algibacter</taxon>
    </lineage>
</organism>
<evidence type="ECO:0000313" key="4">
    <source>
        <dbReference type="Proteomes" id="UP001589590"/>
    </source>
</evidence>
<sequence>MQTHVDKTHENKSQSVANAVSQKQSNSESAFQFVDNRPEAVAQRKLQEVMNNSPQVRQLKVFQEMANNSPLAKQVDQLQAMTDNHSTQNQHPIQKKGNDTGLPDNLKSGIESLSGYSMDDVKVHYNSDKPAQLQAHAYAQGTDIHLASGQERHLPHEAWHVVQQKQGRVKSTMQLKGGVNVNDDTGLEKEADKMGDKALVTQKKVKKTNLFGFGQQSNSVFQRMISLREKKDVLYLSAEEVINRLSHGGRKPIPREHIQQIVAWDNVDRYFKGGLRELQTELKSGYGEEPEEIAPSQFNPKLTVFLDILRENDRGNFEISWVREELKEIQTFLSSYSEYDLAWLIVVGGFTLTELRKINPAYATGIMQRFDLVLSSDKILGDYSILVKDAILGSSGALGELKFIERHASEGIGELTAIPELEIESESGKVTTPDFNINGNLVELKTRDKPFKNSKDLKDWINDRATTANKQMRYSEKGKGLLVIQLKSDQMNKVDETQEGLANYLQDLLSRRFSSLLRIEVLIDGAFYAGGRE</sequence>
<feature type="domain" description="eCIS core" evidence="2">
    <location>
        <begin position="102"/>
        <end position="167"/>
    </location>
</feature>
<reference evidence="3 4" key="1">
    <citation type="submission" date="2024-09" db="EMBL/GenBank/DDBJ databases">
        <authorList>
            <person name="Sun Q."/>
            <person name="Mori K."/>
        </authorList>
    </citation>
    <scope>NUCLEOTIDE SEQUENCE [LARGE SCALE GENOMIC DNA]</scope>
    <source>
        <strain evidence="3 4">CECT 8300</strain>
    </source>
</reference>
<evidence type="ECO:0000313" key="3">
    <source>
        <dbReference type="EMBL" id="MFB9104878.1"/>
    </source>
</evidence>